<keyword evidence="1" id="KW-0472">Membrane</keyword>
<sequence>MVSSFKHAGPKDLFYFISDSFFYLLPAIVCSHLNFKSRPRNIVATPTKNIFLKKTLILVTLKAN</sequence>
<feature type="transmembrane region" description="Helical" evidence="1">
    <location>
        <begin position="13"/>
        <end position="35"/>
    </location>
</feature>
<keyword evidence="1" id="KW-0812">Transmembrane</keyword>
<evidence type="ECO:0000313" key="3">
    <source>
        <dbReference type="Proteomes" id="UP000027821"/>
    </source>
</evidence>
<dbReference type="EMBL" id="JMIH01000004">
    <property type="protein sequence ID" value="KEO75902.1"/>
    <property type="molecule type" value="Genomic_DNA"/>
</dbReference>
<dbReference type="AlphaFoldDB" id="A0A074LPP0"/>
<dbReference type="Proteomes" id="UP000027821">
    <property type="component" value="Unassembled WGS sequence"/>
</dbReference>
<evidence type="ECO:0000256" key="1">
    <source>
        <dbReference type="SAM" id="Phobius"/>
    </source>
</evidence>
<keyword evidence="1" id="KW-1133">Transmembrane helix</keyword>
<organism evidence="2 3">
    <name type="scientific">Anditalea andensis</name>
    <dbReference type="NCBI Taxonomy" id="1048983"/>
    <lineage>
        <taxon>Bacteria</taxon>
        <taxon>Pseudomonadati</taxon>
        <taxon>Bacteroidota</taxon>
        <taxon>Cytophagia</taxon>
        <taxon>Cytophagales</taxon>
        <taxon>Cytophagaceae</taxon>
        <taxon>Anditalea</taxon>
    </lineage>
</organism>
<proteinExistence type="predicted"/>
<keyword evidence="3" id="KW-1185">Reference proteome</keyword>
<accession>A0A074LPP0</accession>
<evidence type="ECO:0000313" key="2">
    <source>
        <dbReference type="EMBL" id="KEO75902.1"/>
    </source>
</evidence>
<name>A0A074LPP0_9BACT</name>
<protein>
    <submittedName>
        <fullName evidence="2">Uncharacterized protein</fullName>
    </submittedName>
</protein>
<gene>
    <name evidence="2" type="ORF">EL17_23090</name>
</gene>
<reference evidence="2 3" key="1">
    <citation type="submission" date="2014-04" db="EMBL/GenBank/DDBJ databases">
        <title>Characterization and application of a salt tolerant electro-active bacterium.</title>
        <authorList>
            <person name="Yang L."/>
            <person name="Wei S."/>
            <person name="Tay Q.X.M."/>
        </authorList>
    </citation>
    <scope>NUCLEOTIDE SEQUENCE [LARGE SCALE GENOMIC DNA]</scope>
    <source>
        <strain evidence="2 3">LY1</strain>
    </source>
</reference>
<comment type="caution">
    <text evidence="2">The sequence shown here is derived from an EMBL/GenBank/DDBJ whole genome shotgun (WGS) entry which is preliminary data.</text>
</comment>